<evidence type="ECO:0000313" key="2">
    <source>
        <dbReference type="Proteomes" id="UP001608902"/>
    </source>
</evidence>
<evidence type="ECO:0000313" key="1">
    <source>
        <dbReference type="EMBL" id="MFH4982379.1"/>
    </source>
</evidence>
<dbReference type="EMBL" id="JBGFUD010009145">
    <property type="protein sequence ID" value="MFH4982379.1"/>
    <property type="molecule type" value="Genomic_DNA"/>
</dbReference>
<sequence>MATTQHPTFMSTEMSSEVISPMSLTYAEVTALDIDYSQPADNGDAHRSPYESFCFYARSPTADTRDMAVRSIARTLSTLDSVTNRFEIETVFDILKNSLAKDENFQARCSLIEQIPLLYIEFHQIDYLMYEADALLSHILASSLDNTLELVC</sequence>
<protein>
    <submittedName>
        <fullName evidence="1">Uncharacterized protein</fullName>
    </submittedName>
</protein>
<organism evidence="1 2">
    <name type="scientific">Gnathostoma spinigerum</name>
    <dbReference type="NCBI Taxonomy" id="75299"/>
    <lineage>
        <taxon>Eukaryota</taxon>
        <taxon>Metazoa</taxon>
        <taxon>Ecdysozoa</taxon>
        <taxon>Nematoda</taxon>
        <taxon>Chromadorea</taxon>
        <taxon>Rhabditida</taxon>
        <taxon>Spirurina</taxon>
        <taxon>Gnathostomatomorpha</taxon>
        <taxon>Gnathostomatoidea</taxon>
        <taxon>Gnathostomatidae</taxon>
        <taxon>Gnathostoma</taxon>
    </lineage>
</organism>
<name>A0ABD6EQX5_9BILA</name>
<accession>A0ABD6EQX5</accession>
<comment type="caution">
    <text evidence="1">The sequence shown here is derived from an EMBL/GenBank/DDBJ whole genome shotgun (WGS) entry which is preliminary data.</text>
</comment>
<keyword evidence="2" id="KW-1185">Reference proteome</keyword>
<dbReference type="Proteomes" id="UP001608902">
    <property type="component" value="Unassembled WGS sequence"/>
</dbReference>
<dbReference type="AlphaFoldDB" id="A0ABD6EQX5"/>
<gene>
    <name evidence="1" type="ORF">AB6A40_009088</name>
</gene>
<reference evidence="1 2" key="1">
    <citation type="submission" date="2024-08" db="EMBL/GenBank/DDBJ databases">
        <title>Gnathostoma spinigerum genome.</title>
        <authorList>
            <person name="Gonzalez-Bertolin B."/>
            <person name="Monzon S."/>
            <person name="Zaballos A."/>
            <person name="Jimenez P."/>
            <person name="Dekumyoy P."/>
            <person name="Varona S."/>
            <person name="Cuesta I."/>
            <person name="Sumanam S."/>
            <person name="Adisakwattana P."/>
            <person name="Gasser R.B."/>
            <person name="Hernandez-Gonzalez A."/>
            <person name="Young N.D."/>
            <person name="Perteguer M.J."/>
        </authorList>
    </citation>
    <scope>NUCLEOTIDE SEQUENCE [LARGE SCALE GENOMIC DNA]</scope>
    <source>
        <strain evidence="1">AL3</strain>
        <tissue evidence="1">Liver</tissue>
    </source>
</reference>
<proteinExistence type="predicted"/>